<dbReference type="Pfam" id="PF21133">
    <property type="entry name" value="CAA_C"/>
    <property type="match status" value="1"/>
</dbReference>
<feature type="binding site" evidence="10">
    <location>
        <position position="95"/>
    </location>
    <ligand>
        <name>Mg(2+)</name>
        <dbReference type="ChEBI" id="CHEBI:18420"/>
    </ligand>
</feature>
<evidence type="ECO:0000313" key="14">
    <source>
        <dbReference type="EMBL" id="ASI13542.1"/>
    </source>
</evidence>
<dbReference type="HAMAP" id="MF_01264">
    <property type="entry name" value="CCA_arch"/>
    <property type="match status" value="1"/>
</dbReference>
<feature type="binding site" evidence="10">
    <location>
        <position position="151"/>
    </location>
    <ligand>
        <name>Mg(2+)</name>
        <dbReference type="ChEBI" id="CHEBI:18420"/>
    </ligand>
</feature>
<dbReference type="SUPFAM" id="SSF55003">
    <property type="entry name" value="PAP/Archaeal CCA-adding enzyme, C-terminal domain"/>
    <property type="match status" value="1"/>
</dbReference>
<dbReference type="InterPro" id="IPR048833">
    <property type="entry name" value="CAA_C"/>
</dbReference>
<name>A0A218NM59_9ARCH</name>
<evidence type="ECO:0000259" key="13">
    <source>
        <dbReference type="Pfam" id="PF21133"/>
    </source>
</evidence>
<evidence type="ECO:0000256" key="10">
    <source>
        <dbReference type="HAMAP-Rule" id="MF_01264"/>
    </source>
</evidence>
<evidence type="ECO:0000256" key="4">
    <source>
        <dbReference type="ARBA" id="ARBA00022723"/>
    </source>
</evidence>
<evidence type="ECO:0000256" key="5">
    <source>
        <dbReference type="ARBA" id="ARBA00022741"/>
    </source>
</evidence>
<dbReference type="Gene3D" id="1.10.1410.30">
    <property type="entry name" value="CCA tRNA nucleotidyltransferase, domain 2"/>
    <property type="match status" value="1"/>
</dbReference>
<evidence type="ECO:0000256" key="9">
    <source>
        <dbReference type="ARBA" id="ARBA00022884"/>
    </source>
</evidence>
<dbReference type="SUPFAM" id="SSF81301">
    <property type="entry name" value="Nucleotidyltransferase"/>
    <property type="match status" value="1"/>
</dbReference>
<dbReference type="GO" id="GO:0001680">
    <property type="term" value="P:tRNA 3'-terminal CCA addition"/>
    <property type="evidence" value="ECO:0007669"/>
    <property type="project" value="UniProtKB-UniRule"/>
</dbReference>
<dbReference type="Gene3D" id="3.30.460.10">
    <property type="entry name" value="Beta Polymerase, domain 2"/>
    <property type="match status" value="1"/>
</dbReference>
<keyword evidence="6 10" id="KW-0692">RNA repair</keyword>
<comment type="subunit">
    <text evidence="10">Homodimer.</text>
</comment>
<comment type="miscellaneous">
    <text evidence="10">A single active site specifically recognizes both ATP and CTP and is responsible for their addition.</text>
</comment>
<dbReference type="Gene3D" id="3.30.70.590">
    <property type="entry name" value="Poly(A) polymerase predicted RNA binding domain"/>
    <property type="match status" value="1"/>
</dbReference>
<keyword evidence="3 10" id="KW-0548">Nucleotidyltransferase</keyword>
<dbReference type="InterPro" id="IPR008229">
    <property type="entry name" value="CCA-adding_arc"/>
</dbReference>
<dbReference type="OrthoDB" id="7378at2157"/>
<dbReference type="GO" id="GO:0160016">
    <property type="term" value="F:CCACCA tRNA nucleotidyltransferase activity"/>
    <property type="evidence" value="ECO:0007669"/>
    <property type="project" value="RHEA"/>
</dbReference>
<evidence type="ECO:0000313" key="15">
    <source>
        <dbReference type="Proteomes" id="UP000197679"/>
    </source>
</evidence>
<dbReference type="GO" id="GO:0000287">
    <property type="term" value="F:magnesium ion binding"/>
    <property type="evidence" value="ECO:0007669"/>
    <property type="project" value="UniProtKB-UniRule"/>
</dbReference>
<dbReference type="InterPro" id="IPR043519">
    <property type="entry name" value="NT_sf"/>
</dbReference>
<proteinExistence type="inferred from homology"/>
<feature type="binding site" evidence="10">
    <location>
        <position position="93"/>
    </location>
    <ligand>
        <name>Mg(2+)</name>
        <dbReference type="ChEBI" id="CHEBI:18420"/>
    </ligand>
</feature>
<feature type="domain" description="Polymerase nucleotidyl transferase" evidence="11">
    <location>
        <begin position="61"/>
        <end position="173"/>
    </location>
</feature>
<feature type="binding site" evidence="10">
    <location>
        <position position="81"/>
    </location>
    <ligand>
        <name>ATP</name>
        <dbReference type="ChEBI" id="CHEBI:30616"/>
    </ligand>
</feature>
<feature type="domain" description="CCA-adding enzyme C-terminal" evidence="13">
    <location>
        <begin position="338"/>
        <end position="445"/>
    </location>
</feature>
<organism evidence="14 15">
    <name type="scientific">Candidatus Mancarchaeum acidiphilum</name>
    <dbReference type="NCBI Taxonomy" id="1920749"/>
    <lineage>
        <taxon>Archaea</taxon>
        <taxon>Candidatus Micrarchaeota</taxon>
        <taxon>Candidatus Mancarchaeum</taxon>
    </lineage>
</organism>
<dbReference type="PANTHER" id="PTHR39643:SF1">
    <property type="entry name" value="CCA-ADDING ENZYME"/>
    <property type="match status" value="1"/>
</dbReference>
<dbReference type="GeneID" id="33313766"/>
<keyword evidence="7 10" id="KW-0067">ATP-binding</keyword>
<comment type="catalytic activity">
    <reaction evidence="10">
        <text>a tRNA with a 3' CCA end + 2 CTP + ATP = a tRNA with a 3' CCACCA end + 3 diphosphate</text>
        <dbReference type="Rhea" id="RHEA:76235"/>
        <dbReference type="Rhea" id="RHEA-COMP:10468"/>
        <dbReference type="Rhea" id="RHEA-COMP:18655"/>
        <dbReference type="ChEBI" id="CHEBI:30616"/>
        <dbReference type="ChEBI" id="CHEBI:33019"/>
        <dbReference type="ChEBI" id="CHEBI:37563"/>
        <dbReference type="ChEBI" id="CHEBI:83071"/>
        <dbReference type="ChEBI" id="CHEBI:195187"/>
    </reaction>
</comment>
<dbReference type="KEGG" id="marh:Mia14_0208"/>
<evidence type="ECO:0000259" key="11">
    <source>
        <dbReference type="Pfam" id="PF01909"/>
    </source>
</evidence>
<comment type="function">
    <text evidence="10">Catalyzes the addition and repair of the essential 3'-terminal CCA sequence in tRNAs without using a nucleic acid template. Adds these three nucleotides in the order of C, C, and A to the tRNA nucleotide-73, using CTP and ATP as substrates and producing inorganic pyrophosphate. tRNA 3'-terminal CCA addition is required both for tRNA processing and repair. Also involved in tRNA surveillance by mediating tandem CCA addition to generate a CCACCA at the 3' terminus of unstable tRNAs. While stable tRNAs receive only 3'-terminal CCA, unstable tRNAs are marked with CCACCA and rapidly degraded.</text>
</comment>
<dbReference type="GO" id="GO:0000049">
    <property type="term" value="F:tRNA binding"/>
    <property type="evidence" value="ECO:0007669"/>
    <property type="project" value="UniProtKB-UniRule"/>
</dbReference>
<dbReference type="Pfam" id="PF09249">
    <property type="entry name" value="tRNA_NucTransf2"/>
    <property type="match status" value="1"/>
</dbReference>
<comment type="similarity">
    <text evidence="10">Belongs to the tRNA nucleotidyltransferase/poly(A) polymerase family. Archaeal CCA-adding enzyme subfamily.</text>
</comment>
<evidence type="ECO:0000256" key="7">
    <source>
        <dbReference type="ARBA" id="ARBA00022840"/>
    </source>
</evidence>
<feature type="binding site" evidence="10">
    <location>
        <position position="194"/>
    </location>
    <ligand>
        <name>CTP</name>
        <dbReference type="ChEBI" id="CHEBI:37563"/>
    </ligand>
</feature>
<dbReference type="RefSeq" id="WP_088819707.1">
    <property type="nucleotide sequence ID" value="NZ_CP019964.1"/>
</dbReference>
<evidence type="ECO:0000256" key="6">
    <source>
        <dbReference type="ARBA" id="ARBA00022800"/>
    </source>
</evidence>
<dbReference type="CDD" id="cd05400">
    <property type="entry name" value="NT_2-5OAS_ClassI-CCAase"/>
    <property type="match status" value="1"/>
</dbReference>
<dbReference type="NCBIfam" id="TIGR03671">
    <property type="entry name" value="cca_archaeal"/>
    <property type="match status" value="1"/>
</dbReference>
<keyword evidence="15" id="KW-1185">Reference proteome</keyword>
<gene>
    <name evidence="10" type="primary">cca</name>
    <name evidence="14" type="ORF">Mia14_0208</name>
</gene>
<feature type="binding site" evidence="10">
    <location>
        <position position="174"/>
    </location>
    <ligand>
        <name>CTP</name>
        <dbReference type="ChEBI" id="CHEBI:37563"/>
    </ligand>
</feature>
<keyword evidence="8 10" id="KW-0460">Magnesium</keyword>
<dbReference type="InterPro" id="IPR011068">
    <property type="entry name" value="NuclTrfase_I-like_C"/>
</dbReference>
<dbReference type="GO" id="GO:0042245">
    <property type="term" value="P:RNA repair"/>
    <property type="evidence" value="ECO:0007669"/>
    <property type="project" value="UniProtKB-KW"/>
</dbReference>
<dbReference type="InterPro" id="IPR015329">
    <property type="entry name" value="tRNA_NucTransf2"/>
</dbReference>
<feature type="binding site" evidence="10">
    <location>
        <position position="174"/>
    </location>
    <ligand>
        <name>ATP</name>
        <dbReference type="ChEBI" id="CHEBI:30616"/>
    </ligand>
</feature>
<dbReference type="InterPro" id="IPR042090">
    <property type="entry name" value="CCA_tRNA_nucleotrans_2"/>
</dbReference>
<dbReference type="PIRSF" id="PIRSF005335">
    <property type="entry name" value="CCA_arch"/>
    <property type="match status" value="1"/>
</dbReference>
<keyword evidence="5 10" id="KW-0547">Nucleotide-binding</keyword>
<dbReference type="PANTHER" id="PTHR39643">
    <property type="entry name" value="CCA-ADDING ENZYME"/>
    <property type="match status" value="1"/>
</dbReference>
<dbReference type="SUPFAM" id="SSF81631">
    <property type="entry name" value="PAP/OAS1 substrate-binding domain"/>
    <property type="match status" value="1"/>
</dbReference>
<accession>A0A218NM59</accession>
<feature type="binding site" evidence="10">
    <location>
        <position position="203"/>
    </location>
    <ligand>
        <name>ATP</name>
        <dbReference type="ChEBI" id="CHEBI:30616"/>
    </ligand>
</feature>
<feature type="binding site" evidence="10">
    <location>
        <position position="203"/>
    </location>
    <ligand>
        <name>CTP</name>
        <dbReference type="ChEBI" id="CHEBI:37563"/>
    </ligand>
</feature>
<dbReference type="GO" id="GO:0005524">
    <property type="term" value="F:ATP binding"/>
    <property type="evidence" value="ECO:0007669"/>
    <property type="project" value="UniProtKB-UniRule"/>
</dbReference>
<comment type="cofactor">
    <cofactor evidence="10">
        <name>Mg(2+)</name>
        <dbReference type="ChEBI" id="CHEBI:18420"/>
    </cofactor>
</comment>
<evidence type="ECO:0000256" key="3">
    <source>
        <dbReference type="ARBA" id="ARBA00022695"/>
    </source>
</evidence>
<evidence type="ECO:0000256" key="8">
    <source>
        <dbReference type="ARBA" id="ARBA00022842"/>
    </source>
</evidence>
<dbReference type="InterPro" id="IPR002934">
    <property type="entry name" value="Polymerase_NTP_transf_dom"/>
</dbReference>
<dbReference type="Gene3D" id="3.30.70.1550">
    <property type="entry name" value="Archaeal tRNA CCA-adding enzyme catalytic domain"/>
    <property type="match status" value="1"/>
</dbReference>
<comment type="caution">
    <text evidence="10">Lacks conserved residue(s) required for the propagation of feature annotation.</text>
</comment>
<dbReference type="EMBL" id="CP019964">
    <property type="protein sequence ID" value="ASI13542.1"/>
    <property type="molecule type" value="Genomic_DNA"/>
</dbReference>
<dbReference type="Proteomes" id="UP000197679">
    <property type="component" value="Chromosome"/>
</dbReference>
<dbReference type="EC" id="2.7.7.72" evidence="10"/>
<evidence type="ECO:0000256" key="2">
    <source>
        <dbReference type="ARBA" id="ARBA00022694"/>
    </source>
</evidence>
<feature type="binding site" evidence="10">
    <location>
        <position position="194"/>
    </location>
    <ligand>
        <name>ATP</name>
        <dbReference type="ChEBI" id="CHEBI:30616"/>
    </ligand>
</feature>
<dbReference type="Pfam" id="PF01909">
    <property type="entry name" value="NTP_transf_2"/>
    <property type="match status" value="1"/>
</dbReference>
<reference evidence="14 15" key="1">
    <citation type="journal article" date="2017" name="Nat. Commun.">
        <title>'ARMAN' archaea depend on association with euryarchaeal host in culture and in situ.</title>
        <authorList>
            <person name="Golyshina O."/>
            <person name="Toshchakov S."/>
            <person name="Makarova K."/>
            <person name="Gavrilov S."/>
            <person name="Korzhenkov A."/>
            <person name="La Cono V."/>
            <person name="Arcadi E."/>
            <person name="Nechitaylo T."/>
            <person name="Ferrer M."/>
            <person name="Kublanov I."/>
            <person name="Wolf Y."/>
            <person name="Yakimov M."/>
            <person name="Golyshin P."/>
            <person name="Slesarev A."/>
            <person name="Kozyavkin S."/>
        </authorList>
    </citation>
    <scope>NUCLEOTIDE SEQUENCE [LARGE SCALE GENOMIC DNA]</scope>
    <source>
        <strain evidence="14 15">Mia14</strain>
    </source>
</reference>
<dbReference type="GO" id="GO:0004810">
    <property type="term" value="F:CCA tRNA nucleotidyltransferase activity"/>
    <property type="evidence" value="ECO:0007669"/>
    <property type="project" value="UniProtKB-UniRule"/>
</dbReference>
<evidence type="ECO:0000259" key="12">
    <source>
        <dbReference type="Pfam" id="PF09249"/>
    </source>
</evidence>
<dbReference type="AlphaFoldDB" id="A0A218NM59"/>
<comment type="catalytic activity">
    <reaction evidence="10">
        <text>a tRNA precursor + 2 CTP + ATP = a tRNA with a 3' CCA end + 3 diphosphate</text>
        <dbReference type="Rhea" id="RHEA:14433"/>
        <dbReference type="Rhea" id="RHEA-COMP:10465"/>
        <dbReference type="Rhea" id="RHEA-COMP:10468"/>
        <dbReference type="ChEBI" id="CHEBI:30616"/>
        <dbReference type="ChEBI" id="CHEBI:33019"/>
        <dbReference type="ChEBI" id="CHEBI:37563"/>
        <dbReference type="ChEBI" id="CHEBI:74896"/>
        <dbReference type="ChEBI" id="CHEBI:83071"/>
        <dbReference type="EC" id="2.7.7.72"/>
    </reaction>
</comment>
<keyword evidence="1 10" id="KW-0808">Transferase</keyword>
<feature type="binding site" evidence="10">
    <location>
        <position position="81"/>
    </location>
    <ligand>
        <name>CTP</name>
        <dbReference type="ChEBI" id="CHEBI:37563"/>
    </ligand>
</feature>
<sequence length="488" mass="56165">MIMESSKYLYQSNISGLMPHQELSYEDKKKLENLSKLSKLFIERVRPTKTEILNINKYSSELIDRLKKVLPENVEITLAGSTAHGTQVKGSSDIDIFMLFPRSSNERAMEEEAIKLSKNIVREKEGEKYEIKYAEHPYLKLINESKNITADIVPAFKIGNAKELITAVDRTPLHNKFIASHLSKEMKDDVRLLKYFLKMNKIYGAESKTHSFSGYECEILVYFYGSFPNTIMGLSNIKLPLVIDVKNRKFLEDDSRTEYIKRLNSNFIIIDPTDPNRNVAASTSPDSLAKIILISRRLLSNPTEYNLLGMHGKSSFRSIREMLKNYNLSIYAISINVSKEIHEDTLWPQIIKLENQLSSEFLKFGFNPIISLDGIERNKAYLSFIFEKTTKSINLLKGPEVFINGGAEKFYEKHRELGEVFIRGYNLYAIEKSKLHTPIEVLNELNINGKIKIKDMKEGSEIKIFTEKNIPKEMDSIILKNFIDKTTL</sequence>
<evidence type="ECO:0000256" key="1">
    <source>
        <dbReference type="ARBA" id="ARBA00022679"/>
    </source>
</evidence>
<keyword evidence="9 10" id="KW-0694">RNA-binding</keyword>
<feature type="domain" description="tRNA nucleotidyltransferase substrate binding" evidence="12">
    <location>
        <begin position="188"/>
        <end position="304"/>
    </location>
</feature>
<keyword evidence="2 10" id="KW-0819">tRNA processing</keyword>
<dbReference type="InterPro" id="IPR006116">
    <property type="entry name" value="NT_2-5OAS_ClassI-CCAase"/>
</dbReference>
<keyword evidence="4 10" id="KW-0479">Metal-binding</keyword>
<protein>
    <recommendedName>
        <fullName evidence="10">CCA-adding enzyme</fullName>
        <ecNumber evidence="10">2.7.7.72</ecNumber>
    </recommendedName>
    <alternativeName>
        <fullName evidence="10">CCA tRNA nucleotidyltransferase</fullName>
    </alternativeName>
    <alternativeName>
        <fullName evidence="10">tRNA CCA-pyrophosphorylase</fullName>
    </alternativeName>
    <alternativeName>
        <fullName evidence="10">tRNA adenylyl-/cytidylyl- transferase</fullName>
    </alternativeName>
    <alternativeName>
        <fullName evidence="10">tRNA nucleotidyltransferase</fullName>
    </alternativeName>
    <alternativeName>
        <fullName evidence="10">tRNA-NT</fullName>
    </alternativeName>
</protein>